<dbReference type="InterPro" id="IPR002048">
    <property type="entry name" value="EF_hand_dom"/>
</dbReference>
<dbReference type="Gene3D" id="1.10.238.10">
    <property type="entry name" value="EF-hand"/>
    <property type="match status" value="1"/>
</dbReference>
<organism evidence="3 4">
    <name type="scientific">Pseudoxanthomonas wuyuanensis</name>
    <dbReference type="NCBI Taxonomy" id="1073196"/>
    <lineage>
        <taxon>Bacteria</taxon>
        <taxon>Pseudomonadati</taxon>
        <taxon>Pseudomonadota</taxon>
        <taxon>Gammaproteobacteria</taxon>
        <taxon>Lysobacterales</taxon>
        <taxon>Lysobacteraceae</taxon>
        <taxon>Pseudoxanthomonas</taxon>
    </lineage>
</organism>
<proteinExistence type="predicted"/>
<evidence type="ECO:0000259" key="2">
    <source>
        <dbReference type="PROSITE" id="PS50222"/>
    </source>
</evidence>
<dbReference type="PROSITE" id="PS00018">
    <property type="entry name" value="EF_HAND_1"/>
    <property type="match status" value="2"/>
</dbReference>
<evidence type="ECO:0000313" key="3">
    <source>
        <dbReference type="EMBL" id="SOD57548.1"/>
    </source>
</evidence>
<dbReference type="AlphaFoldDB" id="A0A286DFX0"/>
<dbReference type="GO" id="GO:0005509">
    <property type="term" value="F:calcium ion binding"/>
    <property type="evidence" value="ECO:0007669"/>
    <property type="project" value="InterPro"/>
</dbReference>
<accession>A0A286DFX0</accession>
<evidence type="ECO:0000256" key="1">
    <source>
        <dbReference type="SAM" id="SignalP"/>
    </source>
</evidence>
<dbReference type="PROSITE" id="PS50222">
    <property type="entry name" value="EF_HAND_2"/>
    <property type="match status" value="1"/>
</dbReference>
<dbReference type="RefSeq" id="WP_097123606.1">
    <property type="nucleotide sequence ID" value="NZ_OCND01000014.1"/>
</dbReference>
<sequence length="140" mass="13877">MSKSTSRNKPTAFAVSAALAGGIALAGSAFAMQPMAQGYLLAAGEAAKAAEGKCGEGKCGVAKADTDKDGKVSQAEFTAAHPDMADKFAGIDTNGDGFIDDAEMKAHGEGKCGEGKCGAEKKDKAAHEGKCGEGKCGGTA</sequence>
<reference evidence="3 4" key="1">
    <citation type="submission" date="2017-09" db="EMBL/GenBank/DDBJ databases">
        <authorList>
            <person name="Ehlers B."/>
            <person name="Leendertz F.H."/>
        </authorList>
    </citation>
    <scope>NUCLEOTIDE SEQUENCE [LARGE SCALE GENOMIC DNA]</scope>
    <source>
        <strain evidence="3 4">CGMCC 1.10978</strain>
    </source>
</reference>
<feature type="chain" id="PRO_5013171358" evidence="1">
    <location>
        <begin position="32"/>
        <end position="140"/>
    </location>
</feature>
<dbReference type="EMBL" id="OCND01000014">
    <property type="protein sequence ID" value="SOD57548.1"/>
    <property type="molecule type" value="Genomic_DNA"/>
</dbReference>
<dbReference type="Pfam" id="PF13202">
    <property type="entry name" value="EF-hand_5"/>
    <property type="match status" value="2"/>
</dbReference>
<name>A0A286DFX0_9GAMM</name>
<dbReference type="InterPro" id="IPR011992">
    <property type="entry name" value="EF-hand-dom_pair"/>
</dbReference>
<protein>
    <submittedName>
        <fullName evidence="3">EF hand</fullName>
    </submittedName>
</protein>
<feature type="domain" description="EF-hand" evidence="2">
    <location>
        <begin position="62"/>
        <end position="87"/>
    </location>
</feature>
<gene>
    <name evidence="3" type="ORF">SAMN06296416_11438</name>
</gene>
<dbReference type="SUPFAM" id="SSF47473">
    <property type="entry name" value="EF-hand"/>
    <property type="match status" value="1"/>
</dbReference>
<keyword evidence="4" id="KW-1185">Reference proteome</keyword>
<evidence type="ECO:0000313" key="4">
    <source>
        <dbReference type="Proteomes" id="UP000219374"/>
    </source>
</evidence>
<dbReference type="Proteomes" id="UP000219374">
    <property type="component" value="Unassembled WGS sequence"/>
</dbReference>
<feature type="signal peptide" evidence="1">
    <location>
        <begin position="1"/>
        <end position="31"/>
    </location>
</feature>
<dbReference type="InterPro" id="IPR018247">
    <property type="entry name" value="EF_Hand_1_Ca_BS"/>
</dbReference>
<keyword evidence="1" id="KW-0732">Signal</keyword>